<comment type="caution">
    <text evidence="2">The sequence shown here is derived from an EMBL/GenBank/DDBJ whole genome shotgun (WGS) entry which is preliminary data.</text>
</comment>
<evidence type="ECO:0000313" key="3">
    <source>
        <dbReference type="Proteomes" id="UP001190700"/>
    </source>
</evidence>
<dbReference type="Proteomes" id="UP001190700">
    <property type="component" value="Unassembled WGS sequence"/>
</dbReference>
<name>A0AAE0BYA4_9CHLO</name>
<gene>
    <name evidence="2" type="ORF">CYMTET_45988</name>
</gene>
<reference evidence="2 3" key="1">
    <citation type="journal article" date="2015" name="Genome Biol. Evol.">
        <title>Comparative Genomics of a Bacterivorous Green Alga Reveals Evolutionary Causalities and Consequences of Phago-Mixotrophic Mode of Nutrition.</title>
        <authorList>
            <person name="Burns J.A."/>
            <person name="Paasch A."/>
            <person name="Narechania A."/>
            <person name="Kim E."/>
        </authorList>
    </citation>
    <scope>NUCLEOTIDE SEQUENCE [LARGE SCALE GENOMIC DNA]</scope>
    <source>
        <strain evidence="2 3">PLY_AMNH</strain>
    </source>
</reference>
<protein>
    <submittedName>
        <fullName evidence="2">Uncharacterized protein</fullName>
    </submittedName>
</protein>
<proteinExistence type="predicted"/>
<sequence>MVLAGEVMVARPPSAPSTLSASGNMRHQWVSGRSRRGAAVIWCGTDGTGMPCATCWRLWTVTTGHMGTDGVCIYSCTAAFALGRAPVLAPTPPAAPPPLSRWPPTAPTAPRANSLQELEPPLQHGEPQDVAQMSVRLNTVLPSAHGRDPPPASLFLTVVAHRRHRSVSTSSTMRMPRIGRLSGTRLCGSHRSKEAMPQLEP</sequence>
<dbReference type="AlphaFoldDB" id="A0AAE0BYA4"/>
<evidence type="ECO:0000256" key="1">
    <source>
        <dbReference type="SAM" id="MobiDB-lite"/>
    </source>
</evidence>
<feature type="compositionally biased region" description="Pro residues" evidence="1">
    <location>
        <begin position="92"/>
        <end position="107"/>
    </location>
</feature>
<keyword evidence="3" id="KW-1185">Reference proteome</keyword>
<feature type="region of interest" description="Disordered" evidence="1">
    <location>
        <begin position="182"/>
        <end position="201"/>
    </location>
</feature>
<dbReference type="EMBL" id="LGRX02031902">
    <property type="protein sequence ID" value="KAK3244398.1"/>
    <property type="molecule type" value="Genomic_DNA"/>
</dbReference>
<feature type="region of interest" description="Disordered" evidence="1">
    <location>
        <begin position="92"/>
        <end position="112"/>
    </location>
</feature>
<accession>A0AAE0BYA4</accession>
<organism evidence="2 3">
    <name type="scientific">Cymbomonas tetramitiformis</name>
    <dbReference type="NCBI Taxonomy" id="36881"/>
    <lineage>
        <taxon>Eukaryota</taxon>
        <taxon>Viridiplantae</taxon>
        <taxon>Chlorophyta</taxon>
        <taxon>Pyramimonadophyceae</taxon>
        <taxon>Pyramimonadales</taxon>
        <taxon>Pyramimonadaceae</taxon>
        <taxon>Cymbomonas</taxon>
    </lineage>
</organism>
<evidence type="ECO:0000313" key="2">
    <source>
        <dbReference type="EMBL" id="KAK3244398.1"/>
    </source>
</evidence>